<dbReference type="EMBL" id="JAHYIQ010000025">
    <property type="protein sequence ID" value="KAK1121790.1"/>
    <property type="molecule type" value="Genomic_DNA"/>
</dbReference>
<name>A0AA40FMG1_9HYME</name>
<evidence type="ECO:0000313" key="1">
    <source>
        <dbReference type="EMBL" id="KAK1121790.1"/>
    </source>
</evidence>
<dbReference type="Proteomes" id="UP001177670">
    <property type="component" value="Unassembled WGS sequence"/>
</dbReference>
<gene>
    <name evidence="1" type="ORF">K0M31_010101</name>
</gene>
<sequence length="76" mass="8908">MEQDPSETTAFDVWKLKQVDMPMDIDLTERGPRLDYGQSLVNFCNETASLRRWNRVRLSQHDHQFSSSMISSDDED</sequence>
<accession>A0AA40FMG1</accession>
<comment type="caution">
    <text evidence="1">The sequence shown here is derived from an EMBL/GenBank/DDBJ whole genome shotgun (WGS) entry which is preliminary data.</text>
</comment>
<proteinExistence type="predicted"/>
<keyword evidence="2" id="KW-1185">Reference proteome</keyword>
<protein>
    <submittedName>
        <fullName evidence="1">Uncharacterized protein</fullName>
    </submittedName>
</protein>
<organism evidence="1 2">
    <name type="scientific">Melipona bicolor</name>
    <dbReference type="NCBI Taxonomy" id="60889"/>
    <lineage>
        <taxon>Eukaryota</taxon>
        <taxon>Metazoa</taxon>
        <taxon>Ecdysozoa</taxon>
        <taxon>Arthropoda</taxon>
        <taxon>Hexapoda</taxon>
        <taxon>Insecta</taxon>
        <taxon>Pterygota</taxon>
        <taxon>Neoptera</taxon>
        <taxon>Endopterygota</taxon>
        <taxon>Hymenoptera</taxon>
        <taxon>Apocrita</taxon>
        <taxon>Aculeata</taxon>
        <taxon>Apoidea</taxon>
        <taxon>Anthophila</taxon>
        <taxon>Apidae</taxon>
        <taxon>Melipona</taxon>
    </lineage>
</organism>
<evidence type="ECO:0000313" key="2">
    <source>
        <dbReference type="Proteomes" id="UP001177670"/>
    </source>
</evidence>
<reference evidence="1" key="1">
    <citation type="submission" date="2021-10" db="EMBL/GenBank/DDBJ databases">
        <title>Melipona bicolor Genome sequencing and assembly.</title>
        <authorList>
            <person name="Araujo N.S."/>
            <person name="Arias M.C."/>
        </authorList>
    </citation>
    <scope>NUCLEOTIDE SEQUENCE</scope>
    <source>
        <strain evidence="1">USP_2M_L1-L4_2017</strain>
        <tissue evidence="1">Whole body</tissue>
    </source>
</reference>
<dbReference type="AlphaFoldDB" id="A0AA40FMG1"/>